<keyword evidence="3" id="KW-1015">Disulfide bond</keyword>
<keyword evidence="8" id="KW-1185">Reference proteome</keyword>
<dbReference type="InterPro" id="IPR050553">
    <property type="entry name" value="Thioredoxin_ResA/DsbE_sf"/>
</dbReference>
<dbReference type="PANTHER" id="PTHR42852:SF6">
    <property type="entry name" value="THIOL:DISULFIDE INTERCHANGE PROTEIN DSBE"/>
    <property type="match status" value="1"/>
</dbReference>
<keyword evidence="5" id="KW-1133">Transmembrane helix</keyword>
<dbReference type="RefSeq" id="WP_201177530.1">
    <property type="nucleotide sequence ID" value="NZ_JAEPWM010000015.1"/>
</dbReference>
<dbReference type="EMBL" id="JAEPWM010000015">
    <property type="protein sequence ID" value="MBK6009148.1"/>
    <property type="molecule type" value="Genomic_DNA"/>
</dbReference>
<sequence>MMHEAIQEPDAPAAGPSRRGWLLAAVGAAAAAAGAGVAWWKLRPGAVDTGAAERLWPLSFDTPQGTPLAMSAFRGKPLLLNFWATWCAPCVEEMPMLDAFYRQHAANGWQTVGLAIDQPSAVRKFLERTPIGYPIGLAGLQGTELTRDLGNDAGGLPFSVLFAADGRVLQRRMGRLSDADLKTWSGFS</sequence>
<keyword evidence="2" id="KW-0201">Cytochrome c-type biogenesis</keyword>
<keyword evidence="5" id="KW-0472">Membrane</keyword>
<dbReference type="PROSITE" id="PS00194">
    <property type="entry name" value="THIOREDOXIN_1"/>
    <property type="match status" value="1"/>
</dbReference>
<dbReference type="GO" id="GO:0017004">
    <property type="term" value="P:cytochrome complex assembly"/>
    <property type="evidence" value="ECO:0007669"/>
    <property type="project" value="UniProtKB-KW"/>
</dbReference>
<keyword evidence="5" id="KW-0812">Transmembrane</keyword>
<dbReference type="Pfam" id="PF08534">
    <property type="entry name" value="Redoxin"/>
    <property type="match status" value="1"/>
</dbReference>
<feature type="domain" description="Thioredoxin" evidence="6">
    <location>
        <begin position="24"/>
        <end position="170"/>
    </location>
</feature>
<dbReference type="SUPFAM" id="SSF52833">
    <property type="entry name" value="Thioredoxin-like"/>
    <property type="match status" value="1"/>
</dbReference>
<dbReference type="AlphaFoldDB" id="A0A934TXA3"/>
<reference evidence="7" key="2">
    <citation type="submission" date="2021-01" db="EMBL/GenBank/DDBJ databases">
        <authorList>
            <person name="Kang M."/>
        </authorList>
    </citation>
    <scope>NUCLEOTIDE SEQUENCE</scope>
    <source>
        <strain evidence="7">KACC 17527</strain>
    </source>
</reference>
<dbReference type="InterPro" id="IPR036249">
    <property type="entry name" value="Thioredoxin-like_sf"/>
</dbReference>
<feature type="transmembrane region" description="Helical" evidence="5">
    <location>
        <begin position="20"/>
        <end position="40"/>
    </location>
</feature>
<dbReference type="PROSITE" id="PS51318">
    <property type="entry name" value="TAT"/>
    <property type="match status" value="1"/>
</dbReference>
<evidence type="ECO:0000256" key="4">
    <source>
        <dbReference type="ARBA" id="ARBA00023284"/>
    </source>
</evidence>
<dbReference type="Proteomes" id="UP000630528">
    <property type="component" value="Unassembled WGS sequence"/>
</dbReference>
<dbReference type="InterPro" id="IPR013740">
    <property type="entry name" value="Redoxin"/>
</dbReference>
<proteinExistence type="predicted"/>
<dbReference type="Gene3D" id="3.40.30.10">
    <property type="entry name" value="Glutaredoxin"/>
    <property type="match status" value="1"/>
</dbReference>
<evidence type="ECO:0000313" key="7">
    <source>
        <dbReference type="EMBL" id="MBK6009148.1"/>
    </source>
</evidence>
<evidence type="ECO:0000256" key="3">
    <source>
        <dbReference type="ARBA" id="ARBA00023157"/>
    </source>
</evidence>
<dbReference type="CDD" id="cd02966">
    <property type="entry name" value="TlpA_like_family"/>
    <property type="match status" value="1"/>
</dbReference>
<gene>
    <name evidence="7" type="ORF">JJB11_23875</name>
</gene>
<keyword evidence="4" id="KW-0676">Redox-active center</keyword>
<name>A0A934TXA3_9BURK</name>
<evidence type="ECO:0000256" key="2">
    <source>
        <dbReference type="ARBA" id="ARBA00022748"/>
    </source>
</evidence>
<dbReference type="GO" id="GO:0015036">
    <property type="term" value="F:disulfide oxidoreductase activity"/>
    <property type="evidence" value="ECO:0007669"/>
    <property type="project" value="UniProtKB-ARBA"/>
</dbReference>
<accession>A0A934TXA3</accession>
<dbReference type="InterPro" id="IPR006311">
    <property type="entry name" value="TAT_signal"/>
</dbReference>
<evidence type="ECO:0000259" key="6">
    <source>
        <dbReference type="PROSITE" id="PS51352"/>
    </source>
</evidence>
<reference evidence="7" key="1">
    <citation type="journal article" date="2012" name="J. Microbiol. Biotechnol.">
        <title>Ramlibacter ginsenosidimutans sp. nov., with ginsenoside-converting activity.</title>
        <authorList>
            <person name="Wang L."/>
            <person name="An D.S."/>
            <person name="Kim S.G."/>
            <person name="Jin F.X."/>
            <person name="Kim S.C."/>
            <person name="Lee S.T."/>
            <person name="Im W.T."/>
        </authorList>
    </citation>
    <scope>NUCLEOTIDE SEQUENCE</scope>
    <source>
        <strain evidence="7">KACC 17527</strain>
    </source>
</reference>
<comment type="caution">
    <text evidence="7">The sequence shown here is derived from an EMBL/GenBank/DDBJ whole genome shotgun (WGS) entry which is preliminary data.</text>
</comment>
<evidence type="ECO:0000256" key="5">
    <source>
        <dbReference type="SAM" id="Phobius"/>
    </source>
</evidence>
<organism evidence="7 8">
    <name type="scientific">Ramlibacter ginsenosidimutans</name>
    <dbReference type="NCBI Taxonomy" id="502333"/>
    <lineage>
        <taxon>Bacteria</taxon>
        <taxon>Pseudomonadati</taxon>
        <taxon>Pseudomonadota</taxon>
        <taxon>Betaproteobacteria</taxon>
        <taxon>Burkholderiales</taxon>
        <taxon>Comamonadaceae</taxon>
        <taxon>Ramlibacter</taxon>
    </lineage>
</organism>
<dbReference type="InterPro" id="IPR017937">
    <property type="entry name" value="Thioredoxin_CS"/>
</dbReference>
<dbReference type="InterPro" id="IPR013766">
    <property type="entry name" value="Thioredoxin_domain"/>
</dbReference>
<protein>
    <submittedName>
        <fullName evidence="7">TlpA family protein disulfide reductase</fullName>
    </submittedName>
</protein>
<comment type="subcellular location">
    <subcellularLocation>
        <location evidence="1">Cell envelope</location>
    </subcellularLocation>
</comment>
<dbReference type="GO" id="GO:0030313">
    <property type="term" value="C:cell envelope"/>
    <property type="evidence" value="ECO:0007669"/>
    <property type="project" value="UniProtKB-SubCell"/>
</dbReference>
<evidence type="ECO:0000256" key="1">
    <source>
        <dbReference type="ARBA" id="ARBA00004196"/>
    </source>
</evidence>
<dbReference type="PROSITE" id="PS51352">
    <property type="entry name" value="THIOREDOXIN_2"/>
    <property type="match status" value="1"/>
</dbReference>
<dbReference type="PANTHER" id="PTHR42852">
    <property type="entry name" value="THIOL:DISULFIDE INTERCHANGE PROTEIN DSBE"/>
    <property type="match status" value="1"/>
</dbReference>
<evidence type="ECO:0000313" key="8">
    <source>
        <dbReference type="Proteomes" id="UP000630528"/>
    </source>
</evidence>